<protein>
    <recommendedName>
        <fullName evidence="2">DUF6699 domain-containing protein</fullName>
    </recommendedName>
</protein>
<name>A0A0C2WCT3_AMAMK</name>
<dbReference type="OrthoDB" id="21474at2759"/>
<evidence type="ECO:0000256" key="1">
    <source>
        <dbReference type="SAM" id="MobiDB-lite"/>
    </source>
</evidence>
<dbReference type="EMBL" id="KN818322">
    <property type="protein sequence ID" value="KIL59117.1"/>
    <property type="molecule type" value="Genomic_DNA"/>
</dbReference>
<dbReference type="Proteomes" id="UP000054549">
    <property type="component" value="Unassembled WGS sequence"/>
</dbReference>
<dbReference type="InterPro" id="IPR046522">
    <property type="entry name" value="DUF6699"/>
</dbReference>
<proteinExistence type="predicted"/>
<gene>
    <name evidence="3" type="ORF">M378DRAFT_15061</name>
</gene>
<reference evidence="3 4" key="1">
    <citation type="submission" date="2014-04" db="EMBL/GenBank/DDBJ databases">
        <title>Evolutionary Origins and Diversification of the Mycorrhizal Mutualists.</title>
        <authorList>
            <consortium name="DOE Joint Genome Institute"/>
            <consortium name="Mycorrhizal Genomics Consortium"/>
            <person name="Kohler A."/>
            <person name="Kuo A."/>
            <person name="Nagy L.G."/>
            <person name="Floudas D."/>
            <person name="Copeland A."/>
            <person name="Barry K.W."/>
            <person name="Cichocki N."/>
            <person name="Veneault-Fourrey C."/>
            <person name="LaButti K."/>
            <person name="Lindquist E.A."/>
            <person name="Lipzen A."/>
            <person name="Lundell T."/>
            <person name="Morin E."/>
            <person name="Murat C."/>
            <person name="Riley R."/>
            <person name="Ohm R."/>
            <person name="Sun H."/>
            <person name="Tunlid A."/>
            <person name="Henrissat B."/>
            <person name="Grigoriev I.V."/>
            <person name="Hibbett D.S."/>
            <person name="Martin F."/>
        </authorList>
    </citation>
    <scope>NUCLEOTIDE SEQUENCE [LARGE SCALE GENOMIC DNA]</scope>
    <source>
        <strain evidence="3 4">Koide BX008</strain>
    </source>
</reference>
<dbReference type="InParanoid" id="A0A0C2WCT3"/>
<feature type="domain" description="DUF6699" evidence="2">
    <location>
        <begin position="62"/>
        <end position="191"/>
    </location>
</feature>
<dbReference type="PROSITE" id="PS00238">
    <property type="entry name" value="OPSIN"/>
    <property type="match status" value="1"/>
</dbReference>
<evidence type="ECO:0000259" key="2">
    <source>
        <dbReference type="Pfam" id="PF20415"/>
    </source>
</evidence>
<dbReference type="AlphaFoldDB" id="A0A0C2WCT3"/>
<evidence type="ECO:0000313" key="4">
    <source>
        <dbReference type="Proteomes" id="UP000054549"/>
    </source>
</evidence>
<dbReference type="HOGENOM" id="CLU_1365940_0_0_1"/>
<evidence type="ECO:0000313" key="3">
    <source>
        <dbReference type="EMBL" id="KIL59117.1"/>
    </source>
</evidence>
<accession>A0A0C2WCT3</accession>
<feature type="compositionally biased region" description="Low complexity" evidence="1">
    <location>
        <begin position="1"/>
        <end position="11"/>
    </location>
</feature>
<sequence>MSSYSSPTPSSLFDRGQGTPSSVSTYNPNAPALVAVPLPHGQRSQGPALHYLLDSGSNKYHTFDTAFPLSYAKLASTINPAVYKDYAISASITRLRLRVSAVNLVVDVTNPHHGGVLVEDVFRMIFHCLQQPLSRDAYGSLPVPVREAVDKAWKHRLQTTTVNKIQGTTRELAFVDCLGEKSRFFSLSFARDGVWDVLLY</sequence>
<keyword evidence="4" id="KW-1185">Reference proteome</keyword>
<organism evidence="3 4">
    <name type="scientific">Amanita muscaria (strain Koide BX008)</name>
    <dbReference type="NCBI Taxonomy" id="946122"/>
    <lineage>
        <taxon>Eukaryota</taxon>
        <taxon>Fungi</taxon>
        <taxon>Dikarya</taxon>
        <taxon>Basidiomycota</taxon>
        <taxon>Agaricomycotina</taxon>
        <taxon>Agaricomycetes</taxon>
        <taxon>Agaricomycetidae</taxon>
        <taxon>Agaricales</taxon>
        <taxon>Pluteineae</taxon>
        <taxon>Amanitaceae</taxon>
        <taxon>Amanita</taxon>
    </lineage>
</organism>
<feature type="region of interest" description="Disordered" evidence="1">
    <location>
        <begin position="1"/>
        <end position="24"/>
    </location>
</feature>
<dbReference type="InterPro" id="IPR027430">
    <property type="entry name" value="Retinal_BS"/>
</dbReference>
<dbReference type="Pfam" id="PF20415">
    <property type="entry name" value="DUF6699"/>
    <property type="match status" value="1"/>
</dbReference>